<reference evidence="1" key="2">
    <citation type="submission" date="2023-11" db="EMBL/GenBank/DDBJ databases">
        <authorList>
            <person name="Kyselkova M."/>
            <person name="Xanthopoulou K."/>
            <person name="Shestivska V."/>
            <person name="Spanelova P."/>
            <person name="Maixnerova M."/>
            <person name="Higgins P.G."/>
            <person name="Nemec A."/>
        </authorList>
    </citation>
    <scope>NUCLEOTIDE SEQUENCE</scope>
    <source>
        <strain evidence="1">ANC 7225</strain>
    </source>
</reference>
<dbReference type="EMBL" id="JAXHPO010000013">
    <property type="protein sequence ID" value="MDY6550033.1"/>
    <property type="molecule type" value="Genomic_DNA"/>
</dbReference>
<gene>
    <name evidence="2" type="ORF">GIX10_06210</name>
    <name evidence="1" type="ORF">SKM48_04515</name>
</gene>
<reference evidence="1 4" key="3">
    <citation type="journal article" date="2024" name="Syst. Appl. Microbiol.">
        <title>Evidence for the occurrence of Acinetobacter faecalis in cattle feces and its emended description.</title>
        <authorList>
            <person name="Kyselkova M."/>
            <person name="Xanthopoulou K."/>
            <person name="Shestivska V."/>
            <person name="Spanelova P."/>
            <person name="Maixnerova M."/>
            <person name="Higgins P.G."/>
            <person name="Nemec A."/>
        </authorList>
    </citation>
    <scope>NUCLEOTIDE SEQUENCE [LARGE SCALE GENOMIC DNA]</scope>
    <source>
        <strain evidence="1 4">ANC 7225</strain>
    </source>
</reference>
<evidence type="ECO:0000313" key="1">
    <source>
        <dbReference type="EMBL" id="MDY6550033.1"/>
    </source>
</evidence>
<dbReference type="RefSeq" id="WP_154772642.1">
    <property type="nucleotide sequence ID" value="NZ_JAXHPO010000013.1"/>
</dbReference>
<organism evidence="2 3">
    <name type="scientific">Acinetobacter faecalis</name>
    <dbReference type="NCBI Taxonomy" id="2665161"/>
    <lineage>
        <taxon>Bacteria</taxon>
        <taxon>Pseudomonadati</taxon>
        <taxon>Pseudomonadota</taxon>
        <taxon>Gammaproteobacteria</taxon>
        <taxon>Moraxellales</taxon>
        <taxon>Moraxellaceae</taxon>
        <taxon>Acinetobacter</taxon>
    </lineage>
</organism>
<name>A0A6L6GEA5_9GAMM</name>
<comment type="caution">
    <text evidence="2">The sequence shown here is derived from an EMBL/GenBank/DDBJ whole genome shotgun (WGS) entry which is preliminary data.</text>
</comment>
<evidence type="ECO:0000313" key="4">
    <source>
        <dbReference type="Proteomes" id="UP001284094"/>
    </source>
</evidence>
<dbReference type="AlphaFoldDB" id="A0A6L6GEA5"/>
<keyword evidence="2" id="KW-0223">Dioxygenase</keyword>
<sequence>MKSALRKVWAYPNKKVVLQELKQIAKANPKKFVVDATTFFGFAKSFESHSIVGNKTFNELGLHRFRVEQASKFAQKRRQKLAKVLTSDEVQQFQKNGFILKENFLPEDEFVQLSKELLETPLETRETLQGDTVTRRMALDGETLKQLSATEKLLNNKKWQGLLNYVASSKVQPMYYVQVILSQVRKSRPDPQTSLHSDTFHSSVKAWLFLTDVAEDEGPFVYVPGSHIVTEKRLDWEYLQSIQMNEKSNALSRRGSLRINQNELEDLGYGQPQAFAVKKNTLVIADTYGFHARGPSVRPSMRIELWAYGRRSPFLPWVGLNVLSIPFVKQHLIPWYWKALDLLEKKYQRKNPWRKVGKLKATDEVVIKSK</sequence>
<dbReference type="Proteomes" id="UP000473854">
    <property type="component" value="Unassembled WGS sequence"/>
</dbReference>
<evidence type="ECO:0000313" key="2">
    <source>
        <dbReference type="EMBL" id="MTD11033.1"/>
    </source>
</evidence>
<dbReference type="Gene3D" id="2.60.120.620">
    <property type="entry name" value="q2cbj1_9rhob like domain"/>
    <property type="match status" value="1"/>
</dbReference>
<reference evidence="2 3" key="1">
    <citation type="submission" date="2019-11" db="EMBL/GenBank/DDBJ databases">
        <authorList>
            <person name="An D."/>
        </authorList>
    </citation>
    <scope>NUCLEOTIDE SEQUENCE [LARGE SCALE GENOMIC DNA]</scope>
    <source>
        <strain evidence="2 3">YIM 103518</strain>
    </source>
</reference>
<dbReference type="EMBL" id="WLYL01000014">
    <property type="protein sequence ID" value="MTD11033.1"/>
    <property type="molecule type" value="Genomic_DNA"/>
</dbReference>
<dbReference type="Pfam" id="PF05721">
    <property type="entry name" value="PhyH"/>
    <property type="match status" value="1"/>
</dbReference>
<dbReference type="Proteomes" id="UP001284094">
    <property type="component" value="Unassembled WGS sequence"/>
</dbReference>
<proteinExistence type="predicted"/>
<dbReference type="GO" id="GO:0016706">
    <property type="term" value="F:2-oxoglutarate-dependent dioxygenase activity"/>
    <property type="evidence" value="ECO:0007669"/>
    <property type="project" value="UniProtKB-ARBA"/>
</dbReference>
<dbReference type="InterPro" id="IPR008775">
    <property type="entry name" value="Phytyl_CoA_dOase-like"/>
</dbReference>
<protein>
    <submittedName>
        <fullName evidence="1 2">Phytanoyl-CoA dioxygenase</fullName>
    </submittedName>
</protein>
<keyword evidence="4" id="KW-1185">Reference proteome</keyword>
<dbReference type="SUPFAM" id="SSF51197">
    <property type="entry name" value="Clavaminate synthase-like"/>
    <property type="match status" value="1"/>
</dbReference>
<evidence type="ECO:0000313" key="3">
    <source>
        <dbReference type="Proteomes" id="UP000473854"/>
    </source>
</evidence>
<keyword evidence="2" id="KW-0560">Oxidoreductase</keyword>
<accession>A0A6L6GEA5</accession>